<accession>A0A833RZ90</accession>
<feature type="region of interest" description="Disordered" evidence="1">
    <location>
        <begin position="39"/>
        <end position="95"/>
    </location>
</feature>
<dbReference type="Proteomes" id="UP000602510">
    <property type="component" value="Unassembled WGS sequence"/>
</dbReference>
<dbReference type="AlphaFoldDB" id="A0A833RZ90"/>
<evidence type="ECO:0000256" key="1">
    <source>
        <dbReference type="SAM" id="MobiDB-lite"/>
    </source>
</evidence>
<dbReference type="EMBL" id="JAACNO010000831">
    <property type="protein sequence ID" value="KAF4144636.1"/>
    <property type="molecule type" value="Genomic_DNA"/>
</dbReference>
<evidence type="ECO:0000313" key="4">
    <source>
        <dbReference type="Proteomes" id="UP000602510"/>
    </source>
</evidence>
<organism evidence="2 4">
    <name type="scientific">Phytophthora infestans</name>
    <name type="common">Potato late blight agent</name>
    <name type="synonym">Botrytis infestans</name>
    <dbReference type="NCBI Taxonomy" id="4787"/>
    <lineage>
        <taxon>Eukaryota</taxon>
        <taxon>Sar</taxon>
        <taxon>Stramenopiles</taxon>
        <taxon>Oomycota</taxon>
        <taxon>Peronosporomycetes</taxon>
        <taxon>Peronosporales</taxon>
        <taxon>Peronosporaceae</taxon>
        <taxon>Phytophthora</taxon>
    </lineage>
</organism>
<dbReference type="EMBL" id="WSZM01000286">
    <property type="protein sequence ID" value="KAF4035982.1"/>
    <property type="molecule type" value="Genomic_DNA"/>
</dbReference>
<sequence length="95" mass="9646">MSGGEGVKIAVDTVVMFGPFFAFFRPRFRIAILRQLRTSPGSGKKWGTDDAGPNTGASATGSATDAGSAAGDPTADNDAKAGEEGEVDPVAASPW</sequence>
<evidence type="ECO:0000313" key="2">
    <source>
        <dbReference type="EMBL" id="KAF4035982.1"/>
    </source>
</evidence>
<protein>
    <submittedName>
        <fullName evidence="2">Uncharacterized protein</fullName>
    </submittedName>
</protein>
<proteinExistence type="predicted"/>
<gene>
    <name evidence="2" type="ORF">GN244_ATG11979</name>
    <name evidence="3" type="ORF">GN958_ATG06166</name>
</gene>
<dbReference type="Proteomes" id="UP000704712">
    <property type="component" value="Unassembled WGS sequence"/>
</dbReference>
<feature type="compositionally biased region" description="Low complexity" evidence="1">
    <location>
        <begin position="51"/>
        <end position="76"/>
    </location>
</feature>
<reference evidence="2" key="1">
    <citation type="submission" date="2020-04" db="EMBL/GenBank/DDBJ databases">
        <title>Hybrid Assembly of Korean Phytophthora infestans isolates.</title>
        <authorList>
            <person name="Prokchorchik M."/>
            <person name="Lee Y."/>
            <person name="Seo J."/>
            <person name="Cho J.-H."/>
            <person name="Park Y.-E."/>
            <person name="Jang D.-C."/>
            <person name="Im J.-S."/>
            <person name="Choi J.-G."/>
            <person name="Park H.-J."/>
            <person name="Lee G.-B."/>
            <person name="Lee Y.-G."/>
            <person name="Hong S.-Y."/>
            <person name="Cho K."/>
            <person name="Sohn K.H."/>
        </authorList>
    </citation>
    <scope>NUCLEOTIDE SEQUENCE</scope>
    <source>
        <strain evidence="2">KR_1_A1</strain>
        <strain evidence="3">KR_2_A2</strain>
    </source>
</reference>
<comment type="caution">
    <text evidence="2">The sequence shown here is derived from an EMBL/GenBank/DDBJ whole genome shotgun (WGS) entry which is preliminary data.</text>
</comment>
<keyword evidence="4" id="KW-1185">Reference proteome</keyword>
<evidence type="ECO:0000313" key="3">
    <source>
        <dbReference type="EMBL" id="KAF4144636.1"/>
    </source>
</evidence>
<name>A0A833RZ90_PHYIN</name>